<evidence type="ECO:0000313" key="2">
    <source>
        <dbReference type="EMBL" id="MFC6035451.1"/>
    </source>
</evidence>
<dbReference type="SUPFAM" id="SSF52833">
    <property type="entry name" value="Thioredoxin-like"/>
    <property type="match status" value="1"/>
</dbReference>
<dbReference type="PANTHER" id="PTHR13887">
    <property type="entry name" value="GLUTATHIONE S-TRANSFERASE KAPPA"/>
    <property type="match status" value="1"/>
</dbReference>
<dbReference type="Pfam" id="PF01323">
    <property type="entry name" value="DSBA"/>
    <property type="match status" value="1"/>
</dbReference>
<evidence type="ECO:0000313" key="3">
    <source>
        <dbReference type="Proteomes" id="UP001596116"/>
    </source>
</evidence>
<reference evidence="2 3" key="1">
    <citation type="submission" date="2024-09" db="EMBL/GenBank/DDBJ databases">
        <authorList>
            <person name="Zhang Z.-H."/>
        </authorList>
    </citation>
    <scope>NUCLEOTIDE SEQUENCE [LARGE SCALE GENOMIC DNA]</scope>
    <source>
        <strain evidence="2 3">HHTR114</strain>
    </source>
</reference>
<dbReference type="RefSeq" id="WP_379879227.1">
    <property type="nucleotide sequence ID" value="NZ_JBHPON010000001.1"/>
</dbReference>
<gene>
    <name evidence="2" type="ORF">ACFMB1_07850</name>
</gene>
<dbReference type="EMBL" id="JBHPON010000001">
    <property type="protein sequence ID" value="MFC6035451.1"/>
    <property type="molecule type" value="Genomic_DNA"/>
</dbReference>
<dbReference type="InterPro" id="IPR001853">
    <property type="entry name" value="DSBA-like_thioredoxin_dom"/>
</dbReference>
<name>A0ABW1KXU3_9PROT</name>
<dbReference type="PANTHER" id="PTHR13887:SF41">
    <property type="entry name" value="THIOREDOXIN SUPERFAMILY PROTEIN"/>
    <property type="match status" value="1"/>
</dbReference>
<dbReference type="CDD" id="cd03024">
    <property type="entry name" value="DsbA_FrnE"/>
    <property type="match status" value="1"/>
</dbReference>
<proteinExistence type="predicted"/>
<keyword evidence="3" id="KW-1185">Reference proteome</keyword>
<sequence length="220" mass="24245">MTEDRPRLLVDIVSDPVCPWCYVGLKSFIAAKERLKSEFIVLPRFRAYQLNPDTPAEGVDRQAYYARKFPDEAQRTQMIHQLKAAALGAGFAFDPSKPAHLPNTLKAHQIIRLAHFDGAQERLALALYAAYWDDGADIGDEETLADLAQAAGLDIENARQDLKNPKSIAEIKTEAEGFRQAGVTGVPTFIVNERTGFAGALPPARLAETLREAANVTRVQ</sequence>
<dbReference type="Gene3D" id="3.40.30.10">
    <property type="entry name" value="Glutaredoxin"/>
    <property type="match status" value="1"/>
</dbReference>
<dbReference type="InterPro" id="IPR036249">
    <property type="entry name" value="Thioredoxin-like_sf"/>
</dbReference>
<accession>A0ABW1KXU3</accession>
<feature type="domain" description="DSBA-like thioredoxin" evidence="1">
    <location>
        <begin position="10"/>
        <end position="210"/>
    </location>
</feature>
<comment type="caution">
    <text evidence="2">The sequence shown here is derived from an EMBL/GenBank/DDBJ whole genome shotgun (WGS) entry which is preliminary data.</text>
</comment>
<evidence type="ECO:0000259" key="1">
    <source>
        <dbReference type="Pfam" id="PF01323"/>
    </source>
</evidence>
<protein>
    <submittedName>
        <fullName evidence="2">DsbA family protein</fullName>
    </submittedName>
</protein>
<organism evidence="2 3">
    <name type="scientific">Hyphococcus aureus</name>
    <dbReference type="NCBI Taxonomy" id="2666033"/>
    <lineage>
        <taxon>Bacteria</taxon>
        <taxon>Pseudomonadati</taxon>
        <taxon>Pseudomonadota</taxon>
        <taxon>Alphaproteobacteria</taxon>
        <taxon>Parvularculales</taxon>
        <taxon>Parvularculaceae</taxon>
        <taxon>Hyphococcus</taxon>
    </lineage>
</organism>
<dbReference type="Proteomes" id="UP001596116">
    <property type="component" value="Unassembled WGS sequence"/>
</dbReference>